<dbReference type="SUPFAM" id="SSF52540">
    <property type="entry name" value="P-loop containing nucleoside triphosphate hydrolases"/>
    <property type="match status" value="1"/>
</dbReference>
<dbReference type="PANTHER" id="PTHR11070">
    <property type="entry name" value="UVRD / RECB / PCRA DNA HELICASE FAMILY MEMBER"/>
    <property type="match status" value="1"/>
</dbReference>
<dbReference type="EMBL" id="VMGI01000084">
    <property type="protein sequence ID" value="TSC92174.1"/>
    <property type="molecule type" value="Genomic_DNA"/>
</dbReference>
<dbReference type="GO" id="GO:0005829">
    <property type="term" value="C:cytosol"/>
    <property type="evidence" value="ECO:0007669"/>
    <property type="project" value="TreeGrafter"/>
</dbReference>
<name>A0A554LH20_9BACT</name>
<keyword evidence="3 5" id="KW-0347">Helicase</keyword>
<evidence type="ECO:0000256" key="4">
    <source>
        <dbReference type="ARBA" id="ARBA00022840"/>
    </source>
</evidence>
<evidence type="ECO:0000256" key="5">
    <source>
        <dbReference type="PROSITE-ProRule" id="PRU00560"/>
    </source>
</evidence>
<gene>
    <name evidence="7" type="ORF">CEN91_542</name>
</gene>
<accession>A0A554LH20</accession>
<dbReference type="Pfam" id="PF00580">
    <property type="entry name" value="UvrD-helicase"/>
    <property type="match status" value="1"/>
</dbReference>
<dbReference type="GO" id="GO:0043138">
    <property type="term" value="F:3'-5' DNA helicase activity"/>
    <property type="evidence" value="ECO:0007669"/>
    <property type="project" value="TreeGrafter"/>
</dbReference>
<dbReference type="InterPro" id="IPR000212">
    <property type="entry name" value="DNA_helicase_UvrD/REP"/>
</dbReference>
<dbReference type="GO" id="GO:0003677">
    <property type="term" value="F:DNA binding"/>
    <property type="evidence" value="ECO:0007669"/>
    <property type="project" value="InterPro"/>
</dbReference>
<dbReference type="PANTHER" id="PTHR11070:SF2">
    <property type="entry name" value="ATP-DEPENDENT DNA HELICASE SRS2"/>
    <property type="match status" value="1"/>
</dbReference>
<organism evidence="7 8">
    <name type="scientific">Candidatus Berkelbacteria bacterium Licking1014_85</name>
    <dbReference type="NCBI Taxonomy" id="2017148"/>
    <lineage>
        <taxon>Bacteria</taxon>
        <taxon>Candidatus Berkelbacteria</taxon>
    </lineage>
</organism>
<sequence>MSRFEKLFNLLNPQQKIAVQSIEGPVMVLAGPGTGKTQVLTLRIANILARTHMNPYNILCLTFTESAATEMKERLVNIIGTAGYDVNISTF</sequence>
<feature type="binding site" evidence="5">
    <location>
        <begin position="30"/>
        <end position="37"/>
    </location>
    <ligand>
        <name>ATP</name>
        <dbReference type="ChEBI" id="CHEBI:30616"/>
    </ligand>
</feature>
<dbReference type="InterPro" id="IPR027417">
    <property type="entry name" value="P-loop_NTPase"/>
</dbReference>
<keyword evidence="4 5" id="KW-0067">ATP-binding</keyword>
<feature type="domain" description="UvrD-like helicase ATP-binding" evidence="6">
    <location>
        <begin position="9"/>
        <end position="91"/>
    </location>
</feature>
<evidence type="ECO:0000256" key="2">
    <source>
        <dbReference type="ARBA" id="ARBA00022801"/>
    </source>
</evidence>
<dbReference type="Proteomes" id="UP000315589">
    <property type="component" value="Unassembled WGS sequence"/>
</dbReference>
<evidence type="ECO:0000256" key="1">
    <source>
        <dbReference type="ARBA" id="ARBA00022741"/>
    </source>
</evidence>
<proteinExistence type="predicted"/>
<keyword evidence="2 5" id="KW-0378">Hydrolase</keyword>
<evidence type="ECO:0000313" key="8">
    <source>
        <dbReference type="Proteomes" id="UP000315589"/>
    </source>
</evidence>
<dbReference type="AlphaFoldDB" id="A0A554LH20"/>
<dbReference type="PROSITE" id="PS51198">
    <property type="entry name" value="UVRD_HELICASE_ATP_BIND"/>
    <property type="match status" value="1"/>
</dbReference>
<dbReference type="GO" id="GO:0000725">
    <property type="term" value="P:recombinational repair"/>
    <property type="evidence" value="ECO:0007669"/>
    <property type="project" value="TreeGrafter"/>
</dbReference>
<dbReference type="GO" id="GO:0005524">
    <property type="term" value="F:ATP binding"/>
    <property type="evidence" value="ECO:0007669"/>
    <property type="project" value="UniProtKB-UniRule"/>
</dbReference>
<feature type="non-terminal residue" evidence="7">
    <location>
        <position position="91"/>
    </location>
</feature>
<evidence type="ECO:0000256" key="3">
    <source>
        <dbReference type="ARBA" id="ARBA00022806"/>
    </source>
</evidence>
<keyword evidence="1 5" id="KW-0547">Nucleotide-binding</keyword>
<dbReference type="Gene3D" id="3.40.50.300">
    <property type="entry name" value="P-loop containing nucleotide triphosphate hydrolases"/>
    <property type="match status" value="1"/>
</dbReference>
<protein>
    <submittedName>
        <fullName evidence="7">DNA helicase II / ATP-dependent DNA helicase PcrA</fullName>
    </submittedName>
</protein>
<dbReference type="GO" id="GO:0016787">
    <property type="term" value="F:hydrolase activity"/>
    <property type="evidence" value="ECO:0007669"/>
    <property type="project" value="UniProtKB-UniRule"/>
</dbReference>
<reference evidence="7 8" key="1">
    <citation type="submission" date="2017-07" db="EMBL/GenBank/DDBJ databases">
        <title>Mechanisms for carbon and nitrogen cycling indicate functional differentiation within the Candidate Phyla Radiation.</title>
        <authorList>
            <person name="Danczak R.E."/>
            <person name="Johnston M.D."/>
            <person name="Kenah C."/>
            <person name="Slattery M."/>
            <person name="Wrighton K.C."/>
            <person name="Wilkins M.J."/>
        </authorList>
    </citation>
    <scope>NUCLEOTIDE SEQUENCE [LARGE SCALE GENOMIC DNA]</scope>
    <source>
        <strain evidence="7">Licking1014_85</strain>
    </source>
</reference>
<dbReference type="GO" id="GO:0033202">
    <property type="term" value="C:DNA helicase complex"/>
    <property type="evidence" value="ECO:0007669"/>
    <property type="project" value="TreeGrafter"/>
</dbReference>
<evidence type="ECO:0000313" key="7">
    <source>
        <dbReference type="EMBL" id="TSC92174.1"/>
    </source>
</evidence>
<comment type="caution">
    <text evidence="7">The sequence shown here is derived from an EMBL/GenBank/DDBJ whole genome shotgun (WGS) entry which is preliminary data.</text>
</comment>
<dbReference type="InterPro" id="IPR014016">
    <property type="entry name" value="UvrD-like_ATP-bd"/>
</dbReference>
<evidence type="ECO:0000259" key="6">
    <source>
        <dbReference type="PROSITE" id="PS51198"/>
    </source>
</evidence>